<dbReference type="Gene3D" id="1.20.1250.20">
    <property type="entry name" value="MFS general substrate transporter like domains"/>
    <property type="match status" value="2"/>
</dbReference>
<name>A0ABN8IIH3_9NEOP</name>
<dbReference type="PROSITE" id="PS50850">
    <property type="entry name" value="MFS"/>
    <property type="match status" value="1"/>
</dbReference>
<dbReference type="InterPro" id="IPR050930">
    <property type="entry name" value="MFS_Vesicular_Transporter"/>
</dbReference>
<evidence type="ECO:0000313" key="10">
    <source>
        <dbReference type="Proteomes" id="UP000837857"/>
    </source>
</evidence>
<evidence type="ECO:0000313" key="9">
    <source>
        <dbReference type="EMBL" id="CAH2057952.1"/>
    </source>
</evidence>
<evidence type="ECO:0000256" key="1">
    <source>
        <dbReference type="ARBA" id="ARBA00004141"/>
    </source>
</evidence>
<feature type="transmembrane region" description="Helical" evidence="7">
    <location>
        <begin position="355"/>
        <end position="374"/>
    </location>
</feature>
<organism evidence="9 10">
    <name type="scientific">Iphiclides podalirius</name>
    <name type="common">scarce swallowtail</name>
    <dbReference type="NCBI Taxonomy" id="110791"/>
    <lineage>
        <taxon>Eukaryota</taxon>
        <taxon>Metazoa</taxon>
        <taxon>Ecdysozoa</taxon>
        <taxon>Arthropoda</taxon>
        <taxon>Hexapoda</taxon>
        <taxon>Insecta</taxon>
        <taxon>Pterygota</taxon>
        <taxon>Neoptera</taxon>
        <taxon>Endopterygota</taxon>
        <taxon>Lepidoptera</taxon>
        <taxon>Glossata</taxon>
        <taxon>Ditrysia</taxon>
        <taxon>Papilionoidea</taxon>
        <taxon>Papilionidae</taxon>
        <taxon>Papilioninae</taxon>
        <taxon>Iphiclides</taxon>
    </lineage>
</organism>
<accession>A0ABN8IIH3</accession>
<keyword evidence="10" id="KW-1185">Reference proteome</keyword>
<dbReference type="InterPro" id="IPR011701">
    <property type="entry name" value="MFS"/>
</dbReference>
<evidence type="ECO:0000259" key="8">
    <source>
        <dbReference type="PROSITE" id="PS50850"/>
    </source>
</evidence>
<comment type="subcellular location">
    <subcellularLocation>
        <location evidence="1">Membrane</location>
        <topology evidence="1">Multi-pass membrane protein</topology>
    </subcellularLocation>
</comment>
<dbReference type="PANTHER" id="PTHR23506:SF4">
    <property type="entry name" value="PORTABELLA"/>
    <property type="match status" value="1"/>
</dbReference>
<dbReference type="InterPro" id="IPR036259">
    <property type="entry name" value="MFS_trans_sf"/>
</dbReference>
<protein>
    <recommendedName>
        <fullName evidence="8">Major facilitator superfamily (MFS) profile domain-containing protein</fullName>
    </recommendedName>
</protein>
<keyword evidence="4 7" id="KW-1133">Transmembrane helix</keyword>
<evidence type="ECO:0000256" key="4">
    <source>
        <dbReference type="ARBA" id="ARBA00022989"/>
    </source>
</evidence>
<feature type="transmembrane region" description="Helical" evidence="7">
    <location>
        <begin position="148"/>
        <end position="171"/>
    </location>
</feature>
<gene>
    <name evidence="9" type="ORF">IPOD504_LOCUS10374</name>
</gene>
<feature type="transmembrane region" description="Helical" evidence="7">
    <location>
        <begin position="380"/>
        <end position="402"/>
    </location>
</feature>
<evidence type="ECO:0000256" key="7">
    <source>
        <dbReference type="SAM" id="Phobius"/>
    </source>
</evidence>
<evidence type="ECO:0000256" key="5">
    <source>
        <dbReference type="ARBA" id="ARBA00023136"/>
    </source>
</evidence>
<feature type="transmembrane region" description="Helical" evidence="7">
    <location>
        <begin position="414"/>
        <end position="437"/>
    </location>
</feature>
<evidence type="ECO:0000256" key="6">
    <source>
        <dbReference type="SAM" id="MobiDB-lite"/>
    </source>
</evidence>
<reference evidence="9" key="1">
    <citation type="submission" date="2022-03" db="EMBL/GenBank/DDBJ databases">
        <authorList>
            <person name="Martin H S."/>
        </authorList>
    </citation>
    <scope>NUCLEOTIDE SEQUENCE</scope>
</reference>
<feature type="domain" description="Major facilitator superfamily (MFS) profile" evidence="8">
    <location>
        <begin position="280"/>
        <end position="492"/>
    </location>
</feature>
<proteinExistence type="predicted"/>
<dbReference type="PANTHER" id="PTHR23506">
    <property type="entry name" value="GH10249P"/>
    <property type="match status" value="1"/>
</dbReference>
<feature type="transmembrane region" description="Helical" evidence="7">
    <location>
        <begin position="235"/>
        <end position="255"/>
    </location>
</feature>
<dbReference type="EMBL" id="OW152837">
    <property type="protein sequence ID" value="CAH2057952.1"/>
    <property type="molecule type" value="Genomic_DNA"/>
</dbReference>
<keyword evidence="3 7" id="KW-0812">Transmembrane</keyword>
<feature type="transmembrane region" description="Helical" evidence="7">
    <location>
        <begin position="205"/>
        <end position="223"/>
    </location>
</feature>
<keyword evidence="5 7" id="KW-0472">Membrane</keyword>
<sequence>MILGWVHTRGWALIEDASGSLSVRHTTRGTLTRYAGRTRACDGPGRLCYRLSHIFLDNVLLTVLVPIIPDWVRGESLALWATHDAPLVKFLNTTVNKITNAEEDEGVGGSQAAVGAVLGAKAAAQLLTAPLAASAVTRRGPVPVLRAATVLLATSAAVFAWCARVGSAAWGAGLGRIVHGAGAALAGVSGLALAAATPPPRRDRAVAALLGAVALGVLVGYPFGGSAYTLWSPAAPFQLLCISLLLDLGLQYVCLGGVDYNQIHAEVVNNNEIQAEPEAVWRVARRGAAAECAGTVLLTTSVMAALEPCLPLWMLHKFHPKRWQTGAAFLPDSLGYLIATSSLGEVTKYVGAERVALLGQVAVGLAALAVPYATSVWALVLPQLCLGVGLGAADAALAPALLARRPRRVPQLAALLQAAASAAYALGPIVGGVLSWAVGFETALRALGVANLLYAVVLYKALREHPLSAQWGAGTPTDIDSDEEVAELTPLR</sequence>
<feature type="transmembrane region" description="Helical" evidence="7">
    <location>
        <begin position="177"/>
        <end position="196"/>
    </location>
</feature>
<evidence type="ECO:0000256" key="3">
    <source>
        <dbReference type="ARBA" id="ARBA00022692"/>
    </source>
</evidence>
<evidence type="ECO:0000256" key="2">
    <source>
        <dbReference type="ARBA" id="ARBA00022448"/>
    </source>
</evidence>
<feature type="region of interest" description="Disordered" evidence="6">
    <location>
        <begin position="473"/>
        <end position="492"/>
    </location>
</feature>
<dbReference type="Pfam" id="PF07690">
    <property type="entry name" value="MFS_1"/>
    <property type="match status" value="2"/>
</dbReference>
<dbReference type="SUPFAM" id="SSF103473">
    <property type="entry name" value="MFS general substrate transporter"/>
    <property type="match status" value="1"/>
</dbReference>
<keyword evidence="2" id="KW-0813">Transport</keyword>
<feature type="non-terminal residue" evidence="9">
    <location>
        <position position="492"/>
    </location>
</feature>
<dbReference type="InterPro" id="IPR020846">
    <property type="entry name" value="MFS_dom"/>
</dbReference>
<dbReference type="Proteomes" id="UP000837857">
    <property type="component" value="Chromosome 25"/>
</dbReference>